<reference evidence="3 4" key="1">
    <citation type="submission" date="2018-05" db="EMBL/GenBank/DDBJ databases">
        <title>complete genome sequence of Aquabacterium olei NBRC 110486.</title>
        <authorList>
            <person name="Tang B."/>
            <person name="Chang J."/>
            <person name="Zhang L."/>
            <person name="Yang H."/>
        </authorList>
    </citation>
    <scope>NUCLEOTIDE SEQUENCE [LARGE SCALE GENOMIC DNA]</scope>
    <source>
        <strain evidence="3 4">NBRC 110486</strain>
    </source>
</reference>
<sequence>MSLPQRPGSRLRRVALCAQLLAGLAAGLLSAGGQAQPAVSRAVEVPPPKGWTPDTPLFAAEEEPVAGSKRAAEMRGVAPTRPVTARAEQATSAVAGKRDAPRGAMQPRARATTTAVAEPRVAGAPQQGAASLRNVTNKAPREPEKRQAGRAITRADLRGAPASDRNSAAAPHSQRVANRAQHMQPAPRSESPRSGAVKARTTERAGAHHRPAQARPAPAPRQTAPTAVARQRPRAGQPAVPAHKPSARAANASVKAAGPKPGMATKPAAVETGTSPSRHAQSLQTRRGKGKTAAAPQRKGAVQPAHQKARR</sequence>
<feature type="chain" id="PRO_5015956615" description="Transcriptional regulator" evidence="2">
    <location>
        <begin position="36"/>
        <end position="311"/>
    </location>
</feature>
<accession>A0A2U8FV77</accession>
<feature type="compositionally biased region" description="Basic and acidic residues" evidence="1">
    <location>
        <begin position="139"/>
        <end position="157"/>
    </location>
</feature>
<proteinExistence type="predicted"/>
<dbReference type="RefSeq" id="WP_109038094.1">
    <property type="nucleotide sequence ID" value="NZ_CP029210.1"/>
</dbReference>
<feature type="region of interest" description="Disordered" evidence="1">
    <location>
        <begin position="33"/>
        <end position="311"/>
    </location>
</feature>
<evidence type="ECO:0000256" key="2">
    <source>
        <dbReference type="SAM" id="SignalP"/>
    </source>
</evidence>
<dbReference type="KEGG" id="aon:DEH84_17270"/>
<dbReference type="EMBL" id="CP029210">
    <property type="protein sequence ID" value="AWI54975.1"/>
    <property type="molecule type" value="Genomic_DNA"/>
</dbReference>
<evidence type="ECO:0000313" key="3">
    <source>
        <dbReference type="EMBL" id="AWI54975.1"/>
    </source>
</evidence>
<evidence type="ECO:0000313" key="4">
    <source>
        <dbReference type="Proteomes" id="UP000244892"/>
    </source>
</evidence>
<keyword evidence="2" id="KW-0732">Signal</keyword>
<feature type="signal peptide" evidence="2">
    <location>
        <begin position="1"/>
        <end position="35"/>
    </location>
</feature>
<dbReference type="AlphaFoldDB" id="A0A2U8FV77"/>
<feature type="compositionally biased region" description="Polar residues" evidence="1">
    <location>
        <begin position="272"/>
        <end position="285"/>
    </location>
</feature>
<gene>
    <name evidence="3" type="ORF">DEH84_17270</name>
</gene>
<dbReference type="Proteomes" id="UP000244892">
    <property type="component" value="Chromosome"/>
</dbReference>
<name>A0A2U8FV77_9BURK</name>
<feature type="compositionally biased region" description="Low complexity" evidence="1">
    <location>
        <begin position="247"/>
        <end position="257"/>
    </location>
</feature>
<keyword evidence="4" id="KW-1185">Reference proteome</keyword>
<evidence type="ECO:0008006" key="5">
    <source>
        <dbReference type="Google" id="ProtNLM"/>
    </source>
</evidence>
<protein>
    <recommendedName>
        <fullName evidence="5">Transcriptional regulator</fullName>
    </recommendedName>
</protein>
<organism evidence="3 4">
    <name type="scientific">Aquabacterium olei</name>
    <dbReference type="NCBI Taxonomy" id="1296669"/>
    <lineage>
        <taxon>Bacteria</taxon>
        <taxon>Pseudomonadati</taxon>
        <taxon>Pseudomonadota</taxon>
        <taxon>Betaproteobacteria</taxon>
        <taxon>Burkholderiales</taxon>
        <taxon>Aquabacterium</taxon>
    </lineage>
</organism>
<evidence type="ECO:0000256" key="1">
    <source>
        <dbReference type="SAM" id="MobiDB-lite"/>
    </source>
</evidence>
<feature type="compositionally biased region" description="Low complexity" evidence="1">
    <location>
        <begin position="213"/>
        <end position="230"/>
    </location>
</feature>